<keyword evidence="1" id="KW-0732">Signal</keyword>
<dbReference type="OrthoDB" id="10012272at2759"/>
<evidence type="ECO:0000313" key="2">
    <source>
        <dbReference type="EMBL" id="KAF6210366.1"/>
    </source>
</evidence>
<dbReference type="Proteomes" id="UP000466442">
    <property type="component" value="Linkage Group LG5"/>
</dbReference>
<protein>
    <submittedName>
        <fullName evidence="2">Uncharacterized protein</fullName>
    </submittedName>
</protein>
<dbReference type="AlphaFoldDB" id="A0A8S9XQP6"/>
<evidence type="ECO:0000313" key="3">
    <source>
        <dbReference type="Proteomes" id="UP000466442"/>
    </source>
</evidence>
<accession>A0A8S9XQP6</accession>
<dbReference type="EMBL" id="WIXP02000005">
    <property type="protein sequence ID" value="KAF6210366.1"/>
    <property type="molecule type" value="Genomic_DNA"/>
</dbReference>
<reference evidence="2" key="1">
    <citation type="journal article" date="2021" name="Mol. Ecol. Resour.">
        <title>Apolygus lucorum genome provides insights into omnivorousness and mesophyll feeding.</title>
        <authorList>
            <person name="Liu Y."/>
            <person name="Liu H."/>
            <person name="Wang H."/>
            <person name="Huang T."/>
            <person name="Liu B."/>
            <person name="Yang B."/>
            <person name="Yin L."/>
            <person name="Li B."/>
            <person name="Zhang Y."/>
            <person name="Zhang S."/>
            <person name="Jiang F."/>
            <person name="Zhang X."/>
            <person name="Ren Y."/>
            <person name="Wang B."/>
            <person name="Wang S."/>
            <person name="Lu Y."/>
            <person name="Wu K."/>
            <person name="Fan W."/>
            <person name="Wang G."/>
        </authorList>
    </citation>
    <scope>NUCLEOTIDE SEQUENCE</scope>
    <source>
        <strain evidence="2">12Hb</strain>
    </source>
</reference>
<gene>
    <name evidence="2" type="ORF">GE061_013470</name>
</gene>
<organism evidence="2 3">
    <name type="scientific">Apolygus lucorum</name>
    <name type="common">Small green plant bug</name>
    <name type="synonym">Lygocoris lucorum</name>
    <dbReference type="NCBI Taxonomy" id="248454"/>
    <lineage>
        <taxon>Eukaryota</taxon>
        <taxon>Metazoa</taxon>
        <taxon>Ecdysozoa</taxon>
        <taxon>Arthropoda</taxon>
        <taxon>Hexapoda</taxon>
        <taxon>Insecta</taxon>
        <taxon>Pterygota</taxon>
        <taxon>Neoptera</taxon>
        <taxon>Paraneoptera</taxon>
        <taxon>Hemiptera</taxon>
        <taxon>Heteroptera</taxon>
        <taxon>Panheteroptera</taxon>
        <taxon>Cimicomorpha</taxon>
        <taxon>Miridae</taxon>
        <taxon>Mirini</taxon>
        <taxon>Apolygus</taxon>
    </lineage>
</organism>
<sequence>MRLAFGVLSFAVGLVAASITPLPLGLEEDLVPRLSLPSLEAGYHGLVKENETLVEVTPKIVGVGAKICDFHIVNKHHGEAPFQVFAINSEKPELLQETLQIRKVPVDLSS</sequence>
<keyword evidence="3" id="KW-1185">Reference proteome</keyword>
<comment type="caution">
    <text evidence="2">The sequence shown here is derived from an EMBL/GenBank/DDBJ whole genome shotgun (WGS) entry which is preliminary data.</text>
</comment>
<feature type="chain" id="PRO_5035816925" evidence="1">
    <location>
        <begin position="18"/>
        <end position="110"/>
    </location>
</feature>
<name>A0A8S9XQP6_APOLU</name>
<feature type="signal peptide" evidence="1">
    <location>
        <begin position="1"/>
        <end position="17"/>
    </location>
</feature>
<proteinExistence type="predicted"/>
<evidence type="ECO:0000256" key="1">
    <source>
        <dbReference type="SAM" id="SignalP"/>
    </source>
</evidence>